<organism evidence="3">
    <name type="scientific">Anopheles atroparvus</name>
    <name type="common">European mosquito</name>
    <dbReference type="NCBI Taxonomy" id="41427"/>
    <lineage>
        <taxon>Eukaryota</taxon>
        <taxon>Metazoa</taxon>
        <taxon>Ecdysozoa</taxon>
        <taxon>Arthropoda</taxon>
        <taxon>Hexapoda</taxon>
        <taxon>Insecta</taxon>
        <taxon>Pterygota</taxon>
        <taxon>Neoptera</taxon>
        <taxon>Endopterygota</taxon>
        <taxon>Diptera</taxon>
        <taxon>Nematocera</taxon>
        <taxon>Culicoidea</taxon>
        <taxon>Culicidae</taxon>
        <taxon>Anophelinae</taxon>
        <taxon>Anopheles</taxon>
    </lineage>
</organism>
<proteinExistence type="predicted"/>
<feature type="region of interest" description="Disordered" evidence="1">
    <location>
        <begin position="222"/>
        <end position="245"/>
    </location>
</feature>
<accession>A0A182JGD6</accession>
<evidence type="ECO:0000313" key="3">
    <source>
        <dbReference type="EnsemblMetazoa" id="AATE017595-PA.1"/>
    </source>
</evidence>
<reference evidence="3" key="1">
    <citation type="submission" date="2022-08" db="UniProtKB">
        <authorList>
            <consortium name="EnsemblMetazoa"/>
        </authorList>
    </citation>
    <scope>IDENTIFICATION</scope>
    <source>
        <strain evidence="3">EBRO</strain>
    </source>
</reference>
<evidence type="ECO:0000256" key="2">
    <source>
        <dbReference type="SAM" id="Phobius"/>
    </source>
</evidence>
<dbReference type="EnsemblMetazoa" id="AATE017595-RA">
    <property type="protein sequence ID" value="AATE017595-PA.1"/>
    <property type="gene ID" value="AATE017595"/>
</dbReference>
<name>A0A182JGD6_ANOAO</name>
<feature type="transmembrane region" description="Helical" evidence="2">
    <location>
        <begin position="440"/>
        <end position="458"/>
    </location>
</feature>
<protein>
    <submittedName>
        <fullName evidence="3">Uncharacterized protein</fullName>
    </submittedName>
</protein>
<dbReference type="AlphaFoldDB" id="A0A182JGD6"/>
<feature type="compositionally biased region" description="Low complexity" evidence="1">
    <location>
        <begin position="224"/>
        <end position="245"/>
    </location>
</feature>
<dbReference type="VEuPathDB" id="VectorBase:AATE017595"/>
<keyword evidence="2" id="KW-0812">Transmembrane</keyword>
<keyword evidence="2" id="KW-0472">Membrane</keyword>
<keyword evidence="2" id="KW-1133">Transmembrane helix</keyword>
<feature type="transmembrane region" description="Helical" evidence="2">
    <location>
        <begin position="338"/>
        <end position="365"/>
    </location>
</feature>
<evidence type="ECO:0000256" key="1">
    <source>
        <dbReference type="SAM" id="MobiDB-lite"/>
    </source>
</evidence>
<sequence length="463" mass="49970">MRTGLLIDLLDRITTTTNDDLRKAIVILVGISTHAAPSTSVTTSVAASSTATSTATKTTTTASLLAPEDTVLDHALSVLDLRLRAKHDAAPIARAIAPSLDELQLAARLALDLLDHLTTLADDHADGRLRHEHLRLLVTVHILALRVGVLLLDQLVHELLRVLHLLRVAGDAQRLLHLLARPVLDDHHLGARLLLQLLDRLAALANDQAHLRARDHHLLERSEAASASTTTDATTTTSASSSAPAPAAATTRATLMIAVVHRTVVHHLADQFAHALARILRSTGSVRGVKVVAVIAVVLRQTGGYGCSLGGGLHRSLTHASGRASIIVLRLSTELLQFWPRIVVVVRSLHWLVWLLLLLATGVYLSGNLQERMEAKWAKTISAVSASFFTSIFSVAASRFRYSPESTAKANPSNLRRFFFSSIGLPGASCCCTTRCCRHYAAFLVIAFFSLTPVYVYVCEGAM</sequence>